<evidence type="ECO:0000313" key="4">
    <source>
        <dbReference type="EMBL" id="CAE0459354.1"/>
    </source>
</evidence>
<dbReference type="GO" id="GO:0008474">
    <property type="term" value="F:palmitoyl-(protein) hydrolase activity"/>
    <property type="evidence" value="ECO:0007669"/>
    <property type="project" value="TreeGrafter"/>
</dbReference>
<comment type="similarity">
    <text evidence="1">Belongs to the AB hydrolase superfamily. AB hydrolase 2 family.</text>
</comment>
<gene>
    <name evidence="4" type="ORF">CDEB00056_LOCUS4195</name>
</gene>
<dbReference type="AlphaFoldDB" id="A0A7S3PXW6"/>
<dbReference type="InterPro" id="IPR050565">
    <property type="entry name" value="LYPA1-2/EST-like"/>
</dbReference>
<proteinExistence type="inferred from homology"/>
<dbReference type="GO" id="GO:0052689">
    <property type="term" value="F:carboxylic ester hydrolase activity"/>
    <property type="evidence" value="ECO:0007669"/>
    <property type="project" value="TreeGrafter"/>
</dbReference>
<accession>A0A7S3PXW6</accession>
<dbReference type="GO" id="GO:0005737">
    <property type="term" value="C:cytoplasm"/>
    <property type="evidence" value="ECO:0007669"/>
    <property type="project" value="TreeGrafter"/>
</dbReference>
<reference evidence="4" key="1">
    <citation type="submission" date="2021-01" db="EMBL/GenBank/DDBJ databases">
        <authorList>
            <person name="Corre E."/>
            <person name="Pelletier E."/>
            <person name="Niang G."/>
            <person name="Scheremetjew M."/>
            <person name="Finn R."/>
            <person name="Kale V."/>
            <person name="Holt S."/>
            <person name="Cochrane G."/>
            <person name="Meng A."/>
            <person name="Brown T."/>
            <person name="Cohen L."/>
        </authorList>
    </citation>
    <scope>NUCLEOTIDE SEQUENCE</scope>
    <source>
        <strain evidence="4">MM31A-1</strain>
    </source>
</reference>
<evidence type="ECO:0000259" key="3">
    <source>
        <dbReference type="Pfam" id="PF02230"/>
    </source>
</evidence>
<dbReference type="EMBL" id="HBIO01005834">
    <property type="protein sequence ID" value="CAE0459354.1"/>
    <property type="molecule type" value="Transcribed_RNA"/>
</dbReference>
<name>A0A7S3PXW6_9STRA</name>
<dbReference type="PANTHER" id="PTHR10655">
    <property type="entry name" value="LYSOPHOSPHOLIPASE-RELATED"/>
    <property type="match status" value="1"/>
</dbReference>
<evidence type="ECO:0000256" key="2">
    <source>
        <dbReference type="ARBA" id="ARBA00022801"/>
    </source>
</evidence>
<dbReference type="InterPro" id="IPR003140">
    <property type="entry name" value="PLipase/COase/thioEstase"/>
</dbReference>
<organism evidence="4">
    <name type="scientific">Chaetoceros debilis</name>
    <dbReference type="NCBI Taxonomy" id="122233"/>
    <lineage>
        <taxon>Eukaryota</taxon>
        <taxon>Sar</taxon>
        <taxon>Stramenopiles</taxon>
        <taxon>Ochrophyta</taxon>
        <taxon>Bacillariophyta</taxon>
        <taxon>Coscinodiscophyceae</taxon>
        <taxon>Chaetocerotophycidae</taxon>
        <taxon>Chaetocerotales</taxon>
        <taxon>Chaetocerotaceae</taxon>
        <taxon>Chaetoceros</taxon>
    </lineage>
</organism>
<feature type="domain" description="Phospholipase/carboxylesterase/thioesterase" evidence="3">
    <location>
        <begin position="69"/>
        <end position="190"/>
    </location>
</feature>
<sequence>MARISTGRLAVIVASLSSTYLTPLSKSTGLKKGFASALSTSSYSRMSPPFSITRDSKSSTVTLTPRDEAAQSGLVVLSHGLGDSSEGLLDLAEHLATQKDLAHLKFILPNAPTRPVTMNMGMPMPSWYDITGLDERSNENCNGIIESRDKIRSILDDEAENTKLPYHRMVLMGFSQGGALSLFTGMQLPKEKKPAGKWTNYMSYFTVVNLNHRKEDVQNGLYS</sequence>
<dbReference type="InterPro" id="IPR029058">
    <property type="entry name" value="AB_hydrolase_fold"/>
</dbReference>
<protein>
    <recommendedName>
        <fullName evidence="3">Phospholipase/carboxylesterase/thioesterase domain-containing protein</fullName>
    </recommendedName>
</protein>
<dbReference type="PANTHER" id="PTHR10655:SF17">
    <property type="entry name" value="LYSOPHOSPHOLIPASE-LIKE PROTEIN 1"/>
    <property type="match status" value="1"/>
</dbReference>
<dbReference type="SUPFAM" id="SSF53474">
    <property type="entry name" value="alpha/beta-Hydrolases"/>
    <property type="match status" value="1"/>
</dbReference>
<evidence type="ECO:0000256" key="1">
    <source>
        <dbReference type="ARBA" id="ARBA00006499"/>
    </source>
</evidence>
<dbReference type="Gene3D" id="3.40.50.1820">
    <property type="entry name" value="alpha/beta hydrolase"/>
    <property type="match status" value="1"/>
</dbReference>
<dbReference type="Pfam" id="PF02230">
    <property type="entry name" value="Abhydrolase_2"/>
    <property type="match status" value="1"/>
</dbReference>
<keyword evidence="2" id="KW-0378">Hydrolase</keyword>